<evidence type="ECO:0000313" key="3">
    <source>
        <dbReference type="EMBL" id="PCH13158.1"/>
    </source>
</evidence>
<dbReference type="AlphaFoldDB" id="A0A0E2UH11"/>
<dbReference type="RefSeq" id="WP_004347304.1">
    <property type="nucleotide sequence ID" value="NZ_BAWT01000020.1"/>
</dbReference>
<evidence type="ECO:0000259" key="1">
    <source>
        <dbReference type="Pfam" id="PF13460"/>
    </source>
</evidence>
<comment type="caution">
    <text evidence="2">The sequence shown here is derived from an EMBL/GenBank/DDBJ whole genome shotgun (WGS) entry which is preliminary data.</text>
</comment>
<reference evidence="3 4" key="1">
    <citation type="submission" date="2016-06" db="EMBL/GenBank/DDBJ databases">
        <authorList>
            <person name="Haines A.N."/>
            <person name="Council K.R."/>
        </authorList>
    </citation>
    <scope>NUCLEOTIDE SEQUENCE [LARGE SCALE GENOMIC DNA]</scope>
    <source>
        <strain evidence="3 4">SP158-29</strain>
    </source>
</reference>
<dbReference type="InterPro" id="IPR051207">
    <property type="entry name" value="ComplexI_NDUFA9_subunit"/>
</dbReference>
<dbReference type="PANTHER" id="PTHR12126">
    <property type="entry name" value="NADH-UBIQUINONE OXIDOREDUCTASE 39 KDA SUBUNIT-RELATED"/>
    <property type="match status" value="1"/>
</dbReference>
<sequence length="208" mass="22988">MKILVTGGSGFVGKEVIRQALMQGHTVAYLSRHEGQGKLFENPMVTHIKVDLVKNQKMTLPNNYDVIVHLVGAIKPNDLQLLNVQAMRGVIKLAVENQIEQLIYLSARVGYPAYLKSKQEAEELLKASGLTYGILQSGLIYGTERPLASIIGQISRYCNQLPLLGKLVTVLSPIPVQEVAQVLLEKVKTKPASFTEKLIPLYIKKNSL</sequence>
<organism evidence="2 5">
    <name type="scientific">Streptococcus parauberis</name>
    <dbReference type="NCBI Taxonomy" id="1348"/>
    <lineage>
        <taxon>Bacteria</taxon>
        <taxon>Bacillati</taxon>
        <taxon>Bacillota</taxon>
        <taxon>Bacilli</taxon>
        <taxon>Lactobacillales</taxon>
        <taxon>Streptococcaceae</taxon>
        <taxon>Streptococcus</taxon>
    </lineage>
</organism>
<feature type="domain" description="NAD(P)-binding" evidence="1">
    <location>
        <begin position="7"/>
        <end position="141"/>
    </location>
</feature>
<dbReference type="Proteomes" id="UP000217465">
    <property type="component" value="Unassembled WGS sequence"/>
</dbReference>
<evidence type="ECO:0000313" key="5">
    <source>
        <dbReference type="Proteomes" id="UP001180515"/>
    </source>
</evidence>
<dbReference type="Gene3D" id="3.40.50.720">
    <property type="entry name" value="NAD(P)-binding Rossmann-like Domain"/>
    <property type="match status" value="1"/>
</dbReference>
<protein>
    <submittedName>
        <fullName evidence="2">NAD(P)H-binding protein</fullName>
    </submittedName>
</protein>
<dbReference type="PANTHER" id="PTHR12126:SF11">
    <property type="entry name" value="NADH DEHYDROGENASE [UBIQUINONE] 1 ALPHA SUBCOMPLEX SUBUNIT 9, MITOCHONDRIAL"/>
    <property type="match status" value="1"/>
</dbReference>
<dbReference type="InterPro" id="IPR036291">
    <property type="entry name" value="NAD(P)-bd_dom_sf"/>
</dbReference>
<proteinExistence type="predicted"/>
<dbReference type="Pfam" id="PF13460">
    <property type="entry name" value="NAD_binding_10"/>
    <property type="match status" value="1"/>
</dbReference>
<dbReference type="EMBL" id="JARQAG010000027">
    <property type="protein sequence ID" value="MDT2732667.1"/>
    <property type="molecule type" value="Genomic_DNA"/>
</dbReference>
<reference evidence="2" key="2">
    <citation type="submission" date="2023-03" db="EMBL/GenBank/DDBJ databases">
        <authorList>
            <person name="Shen W."/>
            <person name="Cai J."/>
        </authorList>
    </citation>
    <scope>NUCLEOTIDE SEQUENCE</scope>
    <source>
        <strain evidence="2">P82-2</strain>
    </source>
</reference>
<dbReference type="Proteomes" id="UP001180515">
    <property type="component" value="Unassembled WGS sequence"/>
</dbReference>
<name>A0A0E2UH11_9STRE</name>
<dbReference type="InterPro" id="IPR016040">
    <property type="entry name" value="NAD(P)-bd_dom"/>
</dbReference>
<evidence type="ECO:0000313" key="2">
    <source>
        <dbReference type="EMBL" id="MDT2732667.1"/>
    </source>
</evidence>
<dbReference type="GO" id="GO:0044877">
    <property type="term" value="F:protein-containing complex binding"/>
    <property type="evidence" value="ECO:0007669"/>
    <property type="project" value="TreeGrafter"/>
</dbReference>
<evidence type="ECO:0000313" key="4">
    <source>
        <dbReference type="Proteomes" id="UP000217465"/>
    </source>
</evidence>
<dbReference type="EMBL" id="NSGR01000005">
    <property type="protein sequence ID" value="PCH13158.1"/>
    <property type="molecule type" value="Genomic_DNA"/>
</dbReference>
<gene>
    <name evidence="3" type="ORF">A9Y57_00558</name>
    <name evidence="2" type="ORF">P7G31_10655</name>
</gene>
<accession>A0A0E2UH11</accession>
<dbReference type="SUPFAM" id="SSF51735">
    <property type="entry name" value="NAD(P)-binding Rossmann-fold domains"/>
    <property type="match status" value="1"/>
</dbReference>